<feature type="region of interest" description="Disordered" evidence="1">
    <location>
        <begin position="226"/>
        <end position="405"/>
    </location>
</feature>
<feature type="transmembrane region" description="Helical" evidence="2">
    <location>
        <begin position="72"/>
        <end position="94"/>
    </location>
</feature>
<evidence type="ECO:0000313" key="4">
    <source>
        <dbReference type="Proteomes" id="UP000604475"/>
    </source>
</evidence>
<gene>
    <name evidence="3" type="ORF">I7412_24075</name>
</gene>
<accession>A0A937RGX1</accession>
<feature type="transmembrane region" description="Helical" evidence="2">
    <location>
        <begin position="141"/>
        <end position="160"/>
    </location>
</feature>
<protein>
    <submittedName>
        <fullName evidence="3">DUF2637 domain-containing protein</fullName>
    </submittedName>
</protein>
<name>A0A937RGX1_9ACTN</name>
<feature type="compositionally biased region" description="Low complexity" evidence="1">
    <location>
        <begin position="1"/>
        <end position="15"/>
    </location>
</feature>
<evidence type="ECO:0000313" key="3">
    <source>
        <dbReference type="EMBL" id="MBL7630185.1"/>
    </source>
</evidence>
<feature type="transmembrane region" description="Helical" evidence="2">
    <location>
        <begin position="109"/>
        <end position="129"/>
    </location>
</feature>
<dbReference type="EMBL" id="JAEACQ010000243">
    <property type="protein sequence ID" value="MBL7630185.1"/>
    <property type="molecule type" value="Genomic_DNA"/>
</dbReference>
<dbReference type="Proteomes" id="UP000604475">
    <property type="component" value="Unassembled WGS sequence"/>
</dbReference>
<feature type="compositionally biased region" description="Low complexity" evidence="1">
    <location>
        <begin position="236"/>
        <end position="247"/>
    </location>
</feature>
<dbReference type="Pfam" id="PF10935">
    <property type="entry name" value="DUF2637"/>
    <property type="match status" value="1"/>
</dbReference>
<reference evidence="3" key="1">
    <citation type="submission" date="2020-12" db="EMBL/GenBank/DDBJ databases">
        <title>Genomic characterization of non-nitrogen-fixing Frankia strains.</title>
        <authorList>
            <person name="Carlos-Shanley C."/>
            <person name="Guerra T."/>
            <person name="Hahn D."/>
        </authorList>
    </citation>
    <scope>NUCLEOTIDE SEQUENCE</scope>
    <source>
        <strain evidence="3">CN6</strain>
    </source>
</reference>
<keyword evidence="2" id="KW-0812">Transmembrane</keyword>
<evidence type="ECO:0000256" key="1">
    <source>
        <dbReference type="SAM" id="MobiDB-lite"/>
    </source>
</evidence>
<organism evidence="3 4">
    <name type="scientific">Frankia nepalensis</name>
    <dbReference type="NCBI Taxonomy" id="1836974"/>
    <lineage>
        <taxon>Bacteria</taxon>
        <taxon>Bacillati</taxon>
        <taxon>Actinomycetota</taxon>
        <taxon>Actinomycetes</taxon>
        <taxon>Frankiales</taxon>
        <taxon>Frankiaceae</taxon>
        <taxon>Frankia</taxon>
    </lineage>
</organism>
<dbReference type="RefSeq" id="WP_202999928.1">
    <property type="nucleotide sequence ID" value="NZ_JADWYU010000136.1"/>
</dbReference>
<keyword evidence="2" id="KW-0472">Membrane</keyword>
<sequence length="460" mass="47373">MTLAASAPPAPGGASFQPITPHAPTDPIRPPAAPLDGHSHWAALDDQAADSRGTAAERALRPGRRWWRDGDVWTRLATVAAVLTVAGIAAAVSYKHMHGVALEHGEDPVAAAIIPISVDGLIVAASLTLLADSRAGRRRTWLPYTLLVLGSAASLAANVMHAEPTLAARIIAAWPPLALIGAYELLMRQIRATRPTDDTRAWARRRAVPRAGSAGEHPARTAMPGILADARPTPQPDDGPTDPGAPAVAASMAGSSWTAYQPAGGDEPAMAEPSSPGPVLAGQLGILSEGDAGPTLGRRPDVTGLEGTWSLPSPTSTGAPGGEPASATGASPAPVWIPETVPVPGQRARTAPTRVTPSDLPRVAEPVDSTLPAAPVSGDSPASEGSEPPAGSQRATGSSTPPRRARFVSKRARLAALLATLDPDDPRTDYALARDLAPMLKLHEGTARRYIAELRTTTAA</sequence>
<dbReference type="InterPro" id="IPR021235">
    <property type="entry name" value="DUF2637"/>
</dbReference>
<keyword evidence="4" id="KW-1185">Reference proteome</keyword>
<dbReference type="AlphaFoldDB" id="A0A937RGX1"/>
<keyword evidence="2" id="KW-1133">Transmembrane helix</keyword>
<proteinExistence type="predicted"/>
<comment type="caution">
    <text evidence="3">The sequence shown here is derived from an EMBL/GenBank/DDBJ whole genome shotgun (WGS) entry which is preliminary data.</text>
</comment>
<feature type="region of interest" description="Disordered" evidence="1">
    <location>
        <begin position="1"/>
        <end position="37"/>
    </location>
</feature>
<evidence type="ECO:0000256" key="2">
    <source>
        <dbReference type="SAM" id="Phobius"/>
    </source>
</evidence>